<reference evidence="2" key="1">
    <citation type="journal article" date="2022" name="bioRxiv">
        <title>Genomics of Preaxostyla Flagellates Illuminates Evolutionary Transitions and the Path Towards Mitochondrial Loss.</title>
        <authorList>
            <person name="Novak L.V.F."/>
            <person name="Treitli S.C."/>
            <person name="Pyrih J."/>
            <person name="Halakuc P."/>
            <person name="Pipaliya S.V."/>
            <person name="Vacek V."/>
            <person name="Brzon O."/>
            <person name="Soukal P."/>
            <person name="Eme L."/>
            <person name="Dacks J.B."/>
            <person name="Karnkowska A."/>
            <person name="Elias M."/>
            <person name="Hampl V."/>
        </authorList>
    </citation>
    <scope>NUCLEOTIDE SEQUENCE</scope>
    <source>
        <strain evidence="2">RCP-MX</strain>
    </source>
</reference>
<organism evidence="2 3">
    <name type="scientific">Paratrimastix pyriformis</name>
    <dbReference type="NCBI Taxonomy" id="342808"/>
    <lineage>
        <taxon>Eukaryota</taxon>
        <taxon>Metamonada</taxon>
        <taxon>Preaxostyla</taxon>
        <taxon>Paratrimastigidae</taxon>
        <taxon>Paratrimastix</taxon>
    </lineage>
</organism>
<comment type="caution">
    <text evidence="2">The sequence shown here is derived from an EMBL/GenBank/DDBJ whole genome shotgun (WGS) entry which is preliminary data.</text>
</comment>
<proteinExistence type="predicted"/>
<dbReference type="EMBL" id="JAPMOS010000004">
    <property type="protein sequence ID" value="KAJ4462194.1"/>
    <property type="molecule type" value="Genomic_DNA"/>
</dbReference>
<dbReference type="InterPro" id="IPR013951">
    <property type="entry name" value="Rxt3"/>
</dbReference>
<feature type="region of interest" description="Disordered" evidence="1">
    <location>
        <begin position="262"/>
        <end position="293"/>
    </location>
</feature>
<keyword evidence="3" id="KW-1185">Reference proteome</keyword>
<dbReference type="Gene3D" id="2.170.130.20">
    <property type="entry name" value="LCCL-like domain"/>
    <property type="match status" value="1"/>
</dbReference>
<dbReference type="InterPro" id="IPR036609">
    <property type="entry name" value="LCCL_sf"/>
</dbReference>
<accession>A0ABQ8USV2</accession>
<dbReference type="Proteomes" id="UP001141327">
    <property type="component" value="Unassembled WGS sequence"/>
</dbReference>
<protein>
    <submittedName>
        <fullName evidence="2">Histone deacetylation protein Rxt3</fullName>
    </submittedName>
</protein>
<evidence type="ECO:0000313" key="3">
    <source>
        <dbReference type="Proteomes" id="UP001141327"/>
    </source>
</evidence>
<dbReference type="Pfam" id="PF08642">
    <property type="entry name" value="Rxt3"/>
    <property type="match status" value="1"/>
</dbReference>
<evidence type="ECO:0000256" key="1">
    <source>
        <dbReference type="SAM" id="MobiDB-lite"/>
    </source>
</evidence>
<feature type="region of interest" description="Disordered" evidence="1">
    <location>
        <begin position="393"/>
        <end position="412"/>
    </location>
</feature>
<feature type="region of interest" description="Disordered" evidence="1">
    <location>
        <begin position="358"/>
        <end position="382"/>
    </location>
</feature>
<gene>
    <name evidence="2" type="ORF">PAPYR_1380</name>
</gene>
<sequence length="412" mass="45010">MMRPPLNDVESLDRSKGNYIYYSSFTLKMIDPQPPAEYKIFIDRQFLSTSNRALRSRHIWGTDQYTDDSDLVAVLVHLGYYNPIYEVSPHVRGLLVTVTMIAEPPSSYSSTTRNNLRSRAWQVDQEGGPVGAFQVRRVQPILGTMFDKELAQYHTVPERPPPDMVPAMEFSLTNDPWFCYSLELIGDGGADCTEWTLNRMLADSLYLETETDRYELCIDPATPVLPSVEAPASGASISASASASGDQAESLAAAAVEAVSGSANDHPCRTSCPRATPLPTEPAAPGSAHDQARLRWSRVKDPVRAYHAAMLAAVRPVGEEWTPYPAPVEQAPLPAESLEVRALPVLLSLGKGSPLSWGSGRHGSRLERGAVGRGPRRHPGTRYNARRLKFVANTAGSPPATPSSAEPMEVIQ</sequence>
<name>A0ABQ8USV2_9EUKA</name>
<evidence type="ECO:0000313" key="2">
    <source>
        <dbReference type="EMBL" id="KAJ4462194.1"/>
    </source>
</evidence>